<comment type="caution">
    <text evidence="1">The sequence shown here is derived from an EMBL/GenBank/DDBJ whole genome shotgun (WGS) entry which is preliminary data.</text>
</comment>
<proteinExistence type="predicted"/>
<dbReference type="RefSeq" id="WP_345245428.1">
    <property type="nucleotide sequence ID" value="NZ_BAABHD010000032.1"/>
</dbReference>
<evidence type="ECO:0000313" key="1">
    <source>
        <dbReference type="EMBL" id="GAA4460472.1"/>
    </source>
</evidence>
<keyword evidence="2" id="KW-1185">Reference proteome</keyword>
<reference evidence="2" key="1">
    <citation type="journal article" date="2019" name="Int. J. Syst. Evol. Microbiol.">
        <title>The Global Catalogue of Microorganisms (GCM) 10K type strain sequencing project: providing services to taxonomists for standard genome sequencing and annotation.</title>
        <authorList>
            <consortium name="The Broad Institute Genomics Platform"/>
            <consortium name="The Broad Institute Genome Sequencing Center for Infectious Disease"/>
            <person name="Wu L."/>
            <person name="Ma J."/>
        </authorList>
    </citation>
    <scope>NUCLEOTIDE SEQUENCE [LARGE SCALE GENOMIC DNA]</scope>
    <source>
        <strain evidence="2">JCM 17927</strain>
    </source>
</reference>
<accession>A0ABP8N327</accession>
<organism evidence="1 2">
    <name type="scientific">Nibrella saemangeumensis</name>
    <dbReference type="NCBI Taxonomy" id="1084526"/>
    <lineage>
        <taxon>Bacteria</taxon>
        <taxon>Pseudomonadati</taxon>
        <taxon>Bacteroidota</taxon>
        <taxon>Cytophagia</taxon>
        <taxon>Cytophagales</taxon>
        <taxon>Spirosomataceae</taxon>
        <taxon>Nibrella</taxon>
    </lineage>
</organism>
<evidence type="ECO:0008006" key="3">
    <source>
        <dbReference type="Google" id="ProtNLM"/>
    </source>
</evidence>
<gene>
    <name evidence="1" type="ORF">GCM10023189_35630</name>
</gene>
<dbReference type="Proteomes" id="UP001501175">
    <property type="component" value="Unassembled WGS sequence"/>
</dbReference>
<evidence type="ECO:0000313" key="2">
    <source>
        <dbReference type="Proteomes" id="UP001501175"/>
    </source>
</evidence>
<dbReference type="EMBL" id="BAABHD010000032">
    <property type="protein sequence ID" value="GAA4460472.1"/>
    <property type="molecule type" value="Genomic_DNA"/>
</dbReference>
<sequence length="75" mass="9184">MKTGFVRNFSKDLTVYRRLRRQVVAEFKEDLAQATGWRKDWVRWKRWLTLQSRYNELLFQAEKSVAENRLIYANT</sequence>
<name>A0ABP8N327_9BACT</name>
<protein>
    <recommendedName>
        <fullName evidence="3">Transposase DDE domain-containing protein</fullName>
    </recommendedName>
</protein>